<evidence type="ECO:0000313" key="1">
    <source>
        <dbReference type="EMBL" id="QEK38458.1"/>
    </source>
</evidence>
<dbReference type="AlphaFoldDB" id="A0A5C0UEH9"/>
<dbReference type="EMBL" id="CP043316">
    <property type="protein sequence ID" value="QEK38458.1"/>
    <property type="molecule type" value="Genomic_DNA"/>
</dbReference>
<protein>
    <submittedName>
        <fullName evidence="1">Type VI secretion system baseplate subunit TssG</fullName>
    </submittedName>
</protein>
<gene>
    <name evidence="1" type="ORF">FZC34_00810</name>
</gene>
<reference evidence="1 2" key="1">
    <citation type="submission" date="2019-08" db="EMBL/GenBank/DDBJ databases">
        <title>Highly reduced genomes of protist endosymbionts show evolutionary convergence.</title>
        <authorList>
            <person name="George E."/>
            <person name="Husnik F."/>
            <person name="Tashyreva D."/>
            <person name="Prokopchuk G."/>
            <person name="Horak A."/>
            <person name="Kwong W.K."/>
            <person name="Lukes J."/>
            <person name="Keeling P.J."/>
        </authorList>
    </citation>
    <scope>NUCLEOTIDE SEQUENCE [LARGE SCALE GENOMIC DNA]</scope>
    <source>
        <strain evidence="1">1604LC</strain>
    </source>
</reference>
<sequence length="339" mass="39037">MNIDYLINDSKSNSKNNHNKPNNALSSKLNNKLYQQPWKFSLHQFMYLASKINKPFKYTGNISLSISPSDVISVDQQNDVNKVCINGISLLGIQGSLPIYYINMMMDRKRNNDYALQDFLDIFNNKIIQNTFNIQKKSIFSLQNQKFYKTITGKVINSIGLGELHNTNKTMRNICTALPILFWSQKSPSNLVRILESFLEDTKVKCEQFIGKWMKIHHSDQTILSSNCTKPNLGSKFLGKKFWNAKHGIKIIINTKSKELYTKLLPNKPLRSDIEFLINSYIPFNIKFQLKLHLEYESQPTLLLGRQSVLSYFSWLNKDTLSCLANGQNAKSVESTNDE</sequence>
<name>A0A5C0UEH9_9PROT</name>
<keyword evidence="2" id="KW-1185">Reference proteome</keyword>
<dbReference type="Pfam" id="PF06996">
    <property type="entry name" value="T6SS_TssG"/>
    <property type="match status" value="1"/>
</dbReference>
<dbReference type="Proteomes" id="UP000325004">
    <property type="component" value="Chromosome"/>
</dbReference>
<accession>A0A5C0UEH9</accession>
<dbReference type="KEGG" id="cpri:FZC34_00810"/>
<dbReference type="PANTHER" id="PTHR35564">
    <property type="match status" value="1"/>
</dbReference>
<dbReference type="PANTHER" id="PTHR35564:SF4">
    <property type="entry name" value="CYTOPLASMIC PROTEIN"/>
    <property type="match status" value="1"/>
</dbReference>
<dbReference type="InterPro" id="IPR010732">
    <property type="entry name" value="T6SS_TssG-like"/>
</dbReference>
<dbReference type="OrthoDB" id="1523296at2"/>
<evidence type="ECO:0000313" key="2">
    <source>
        <dbReference type="Proteomes" id="UP000325004"/>
    </source>
</evidence>
<dbReference type="RefSeq" id="WP_148971574.1">
    <property type="nucleotide sequence ID" value="NZ_CP043316.1"/>
</dbReference>
<organism evidence="1 2">
    <name type="scientific">Candidatus Cytomitobacter primus</name>
    <dbReference type="NCBI Taxonomy" id="2066024"/>
    <lineage>
        <taxon>Bacteria</taxon>
        <taxon>Pseudomonadati</taxon>
        <taxon>Pseudomonadota</taxon>
        <taxon>Alphaproteobacteria</taxon>
        <taxon>Holosporales</taxon>
        <taxon>Holosporaceae</taxon>
        <taxon>Candidatus Cytomitobacter</taxon>
    </lineage>
</organism>
<proteinExistence type="predicted"/>